<evidence type="ECO:0000313" key="2">
    <source>
        <dbReference type="Proteomes" id="UP001589532"/>
    </source>
</evidence>
<evidence type="ECO:0000313" key="1">
    <source>
        <dbReference type="EMBL" id="MFB9625432.1"/>
    </source>
</evidence>
<sequence length="42" mass="4239">MRRWSAGLVAYGPGRAVGIPHQAAAEPIAAALAGPEIVVGTR</sequence>
<organism evidence="1 2">
    <name type="scientific">Nonomuraea helvata</name>
    <dbReference type="NCBI Taxonomy" id="37484"/>
    <lineage>
        <taxon>Bacteria</taxon>
        <taxon>Bacillati</taxon>
        <taxon>Actinomycetota</taxon>
        <taxon>Actinomycetes</taxon>
        <taxon>Streptosporangiales</taxon>
        <taxon>Streptosporangiaceae</taxon>
        <taxon>Nonomuraea</taxon>
    </lineage>
</organism>
<proteinExistence type="predicted"/>
<reference evidence="1 2" key="1">
    <citation type="submission" date="2024-09" db="EMBL/GenBank/DDBJ databases">
        <authorList>
            <person name="Sun Q."/>
            <person name="Mori K."/>
        </authorList>
    </citation>
    <scope>NUCLEOTIDE SEQUENCE [LARGE SCALE GENOMIC DNA]</scope>
    <source>
        <strain evidence="1 2">JCM 3143</strain>
    </source>
</reference>
<keyword evidence="2" id="KW-1185">Reference proteome</keyword>
<dbReference type="EMBL" id="JBHMBW010000016">
    <property type="protein sequence ID" value="MFB9625432.1"/>
    <property type="molecule type" value="Genomic_DNA"/>
</dbReference>
<comment type="caution">
    <text evidence="1">The sequence shown here is derived from an EMBL/GenBank/DDBJ whole genome shotgun (WGS) entry which is preliminary data.</text>
</comment>
<dbReference type="Proteomes" id="UP001589532">
    <property type="component" value="Unassembled WGS sequence"/>
</dbReference>
<name>A0ABV5S175_9ACTN</name>
<dbReference type="RefSeq" id="WP_344987912.1">
    <property type="nucleotide sequence ID" value="NZ_BAAAXV010000002.1"/>
</dbReference>
<protein>
    <submittedName>
        <fullName evidence="1">Uncharacterized protein</fullName>
    </submittedName>
</protein>
<gene>
    <name evidence="1" type="ORF">ACFFSA_20290</name>
</gene>
<accession>A0ABV5S175</accession>